<keyword evidence="12" id="KW-1185">Reference proteome</keyword>
<name>A0ABQ5U2L5_9PROT</name>
<evidence type="ECO:0000256" key="10">
    <source>
        <dbReference type="SAM" id="Phobius"/>
    </source>
</evidence>
<protein>
    <recommendedName>
        <fullName evidence="3">Spermidine export protein MdtJ</fullName>
    </recommendedName>
</protein>
<evidence type="ECO:0000256" key="7">
    <source>
        <dbReference type="ARBA" id="ARBA00022989"/>
    </source>
</evidence>
<dbReference type="PANTHER" id="PTHR30561:SF2">
    <property type="entry name" value="SPERMIDINE EXPORT PROTEIN MDTJ"/>
    <property type="match status" value="1"/>
</dbReference>
<accession>A0ABQ5U2L5</accession>
<dbReference type="Pfam" id="PF00893">
    <property type="entry name" value="Multi_Drug_Res"/>
    <property type="match status" value="1"/>
</dbReference>
<evidence type="ECO:0000256" key="4">
    <source>
        <dbReference type="ARBA" id="ARBA00022475"/>
    </source>
</evidence>
<comment type="caution">
    <text evidence="11">The sequence shown here is derived from an EMBL/GenBank/DDBJ whole genome shotgun (WGS) entry which is preliminary data.</text>
</comment>
<evidence type="ECO:0000313" key="12">
    <source>
        <dbReference type="Proteomes" id="UP001161409"/>
    </source>
</evidence>
<reference evidence="11" key="2">
    <citation type="submission" date="2023-01" db="EMBL/GenBank/DDBJ databases">
        <title>Draft genome sequence of Sneathiella chinensis strain NBRC 103408.</title>
        <authorList>
            <person name="Sun Q."/>
            <person name="Mori K."/>
        </authorList>
    </citation>
    <scope>NUCLEOTIDE SEQUENCE</scope>
    <source>
        <strain evidence="11">NBRC 103408</strain>
    </source>
</reference>
<dbReference type="Proteomes" id="UP001161409">
    <property type="component" value="Unassembled WGS sequence"/>
</dbReference>
<evidence type="ECO:0000256" key="1">
    <source>
        <dbReference type="ARBA" id="ARBA00004429"/>
    </source>
</evidence>
<evidence type="ECO:0000256" key="8">
    <source>
        <dbReference type="ARBA" id="ARBA00023136"/>
    </source>
</evidence>
<evidence type="ECO:0000256" key="3">
    <source>
        <dbReference type="ARBA" id="ARBA00021112"/>
    </source>
</evidence>
<reference evidence="11" key="1">
    <citation type="journal article" date="2014" name="Int. J. Syst. Evol. Microbiol.">
        <title>Complete genome of a new Firmicutes species belonging to the dominant human colonic microbiota ('Ruminococcus bicirculans') reveals two chromosomes and a selective capacity to utilize plant glucans.</title>
        <authorList>
            <consortium name="NISC Comparative Sequencing Program"/>
            <person name="Wegmann U."/>
            <person name="Louis P."/>
            <person name="Goesmann A."/>
            <person name="Henrissat B."/>
            <person name="Duncan S.H."/>
            <person name="Flint H.J."/>
        </authorList>
    </citation>
    <scope>NUCLEOTIDE SEQUENCE</scope>
    <source>
        <strain evidence="11">NBRC 103408</strain>
    </source>
</reference>
<dbReference type="SUPFAM" id="SSF103481">
    <property type="entry name" value="Multidrug resistance efflux transporter EmrE"/>
    <property type="match status" value="1"/>
</dbReference>
<evidence type="ECO:0000256" key="9">
    <source>
        <dbReference type="RuleBase" id="RU003942"/>
    </source>
</evidence>
<feature type="transmembrane region" description="Helical" evidence="10">
    <location>
        <begin position="65"/>
        <end position="85"/>
    </location>
</feature>
<sequence>MKALMVDGHQVIGTLIALGTVGLAYALMSRATLRIPVALANAFWEGFGMILIALISFWVLDEYIAPLQAAAIVLAVVGIVIVNYGHYQQEAGE</sequence>
<comment type="subunit">
    <text evidence="2">Forms a complex with MdtI.</text>
</comment>
<gene>
    <name evidence="11" type="ORF">GCM10007924_16260</name>
</gene>
<evidence type="ECO:0000256" key="2">
    <source>
        <dbReference type="ARBA" id="ARBA00011358"/>
    </source>
</evidence>
<keyword evidence="8 10" id="KW-0472">Membrane</keyword>
<proteinExistence type="inferred from homology"/>
<keyword evidence="6 9" id="KW-0812">Transmembrane</keyword>
<evidence type="ECO:0000313" key="11">
    <source>
        <dbReference type="EMBL" id="GLQ06405.1"/>
    </source>
</evidence>
<keyword evidence="7 10" id="KW-1133">Transmembrane helix</keyword>
<feature type="transmembrane region" description="Helical" evidence="10">
    <location>
        <begin position="35"/>
        <end position="59"/>
    </location>
</feature>
<dbReference type="EMBL" id="BSNF01000006">
    <property type="protein sequence ID" value="GLQ06405.1"/>
    <property type="molecule type" value="Genomic_DNA"/>
</dbReference>
<comment type="similarity">
    <text evidence="9">Belongs to the drug/metabolite transporter (DMT) superfamily. Small multidrug resistance (SMR) (TC 2.A.7.1) family.</text>
</comment>
<dbReference type="InterPro" id="IPR045324">
    <property type="entry name" value="Small_multidrug_res"/>
</dbReference>
<comment type="subcellular location">
    <subcellularLocation>
        <location evidence="1">Cell inner membrane</location>
        <topology evidence="1">Multi-pass membrane protein</topology>
    </subcellularLocation>
    <subcellularLocation>
        <location evidence="9">Cell membrane</location>
        <topology evidence="9">Multi-pass membrane protein</topology>
    </subcellularLocation>
</comment>
<organism evidence="11 12">
    <name type="scientific">Sneathiella chinensis</name>
    <dbReference type="NCBI Taxonomy" id="349750"/>
    <lineage>
        <taxon>Bacteria</taxon>
        <taxon>Pseudomonadati</taxon>
        <taxon>Pseudomonadota</taxon>
        <taxon>Alphaproteobacteria</taxon>
        <taxon>Sneathiellales</taxon>
        <taxon>Sneathiellaceae</taxon>
        <taxon>Sneathiella</taxon>
    </lineage>
</organism>
<evidence type="ECO:0000256" key="5">
    <source>
        <dbReference type="ARBA" id="ARBA00022519"/>
    </source>
</evidence>
<feature type="transmembrane region" description="Helical" evidence="10">
    <location>
        <begin position="12"/>
        <end position="28"/>
    </location>
</feature>
<evidence type="ECO:0000256" key="6">
    <source>
        <dbReference type="ARBA" id="ARBA00022692"/>
    </source>
</evidence>
<keyword evidence="5" id="KW-0997">Cell inner membrane</keyword>
<dbReference type="InterPro" id="IPR000390">
    <property type="entry name" value="Small_drug/metabolite_transptr"/>
</dbReference>
<keyword evidence="4" id="KW-1003">Cell membrane</keyword>
<dbReference type="PANTHER" id="PTHR30561">
    <property type="entry name" value="SMR FAMILY PROTON-DEPENDENT DRUG EFFLUX TRANSPORTER SUGE"/>
    <property type="match status" value="1"/>
</dbReference>
<dbReference type="Gene3D" id="1.10.3730.20">
    <property type="match status" value="1"/>
</dbReference>
<dbReference type="InterPro" id="IPR037185">
    <property type="entry name" value="EmrE-like"/>
</dbReference>